<organism evidence="7 8">
    <name type="scientific">Boothiomyces macroporosus</name>
    <dbReference type="NCBI Taxonomy" id="261099"/>
    <lineage>
        <taxon>Eukaryota</taxon>
        <taxon>Fungi</taxon>
        <taxon>Fungi incertae sedis</taxon>
        <taxon>Chytridiomycota</taxon>
        <taxon>Chytridiomycota incertae sedis</taxon>
        <taxon>Chytridiomycetes</taxon>
        <taxon>Rhizophydiales</taxon>
        <taxon>Terramycetaceae</taxon>
        <taxon>Boothiomyces</taxon>
    </lineage>
</organism>
<evidence type="ECO:0000256" key="1">
    <source>
        <dbReference type="ARBA" id="ARBA00022723"/>
    </source>
</evidence>
<dbReference type="SMART" id="SM00355">
    <property type="entry name" value="ZnF_C2H2"/>
    <property type="match status" value="3"/>
</dbReference>
<feature type="domain" description="C2H2-type" evidence="6">
    <location>
        <begin position="206"/>
        <end position="234"/>
    </location>
</feature>
<keyword evidence="8" id="KW-1185">Reference proteome</keyword>
<evidence type="ECO:0000259" key="6">
    <source>
        <dbReference type="PROSITE" id="PS50157"/>
    </source>
</evidence>
<feature type="compositionally biased region" description="Low complexity" evidence="5">
    <location>
        <begin position="77"/>
        <end position="95"/>
    </location>
</feature>
<evidence type="ECO:0000313" key="7">
    <source>
        <dbReference type="EMBL" id="KAJ3256320.1"/>
    </source>
</evidence>
<dbReference type="PROSITE" id="PS50157">
    <property type="entry name" value="ZINC_FINGER_C2H2_2"/>
    <property type="match status" value="3"/>
</dbReference>
<accession>A0AAD5UIU0</accession>
<evidence type="ECO:0000256" key="3">
    <source>
        <dbReference type="ARBA" id="ARBA00022833"/>
    </source>
</evidence>
<dbReference type="AlphaFoldDB" id="A0AAD5UIU0"/>
<dbReference type="GO" id="GO:0000981">
    <property type="term" value="F:DNA-binding transcription factor activity, RNA polymerase II-specific"/>
    <property type="evidence" value="ECO:0007669"/>
    <property type="project" value="TreeGrafter"/>
</dbReference>
<evidence type="ECO:0000256" key="5">
    <source>
        <dbReference type="SAM" id="MobiDB-lite"/>
    </source>
</evidence>
<dbReference type="GO" id="GO:0008270">
    <property type="term" value="F:zinc ion binding"/>
    <property type="evidence" value="ECO:0007669"/>
    <property type="project" value="UniProtKB-KW"/>
</dbReference>
<dbReference type="FunFam" id="3.30.160.60:FF:000446">
    <property type="entry name" value="Zinc finger protein"/>
    <property type="match status" value="1"/>
</dbReference>
<protein>
    <recommendedName>
        <fullName evidence="6">C2H2-type domain-containing protein</fullName>
    </recommendedName>
</protein>
<dbReference type="PANTHER" id="PTHR23235:SF120">
    <property type="entry name" value="KRUPPEL-LIKE FACTOR 15"/>
    <property type="match status" value="1"/>
</dbReference>
<dbReference type="PROSITE" id="PS00028">
    <property type="entry name" value="ZINC_FINGER_C2H2_1"/>
    <property type="match status" value="2"/>
</dbReference>
<feature type="domain" description="C2H2-type" evidence="6">
    <location>
        <begin position="237"/>
        <end position="264"/>
    </location>
</feature>
<evidence type="ECO:0000313" key="8">
    <source>
        <dbReference type="Proteomes" id="UP001210925"/>
    </source>
</evidence>
<dbReference type="InterPro" id="IPR036236">
    <property type="entry name" value="Znf_C2H2_sf"/>
</dbReference>
<dbReference type="Pfam" id="PF13912">
    <property type="entry name" value="zf-C2H2_6"/>
    <property type="match status" value="1"/>
</dbReference>
<feature type="region of interest" description="Disordered" evidence="5">
    <location>
        <begin position="72"/>
        <end position="95"/>
    </location>
</feature>
<keyword evidence="2 4" id="KW-0863">Zinc-finger</keyword>
<evidence type="ECO:0000256" key="4">
    <source>
        <dbReference type="PROSITE-ProRule" id="PRU00042"/>
    </source>
</evidence>
<dbReference type="Proteomes" id="UP001210925">
    <property type="component" value="Unassembled WGS sequence"/>
</dbReference>
<dbReference type="Gene3D" id="3.30.160.60">
    <property type="entry name" value="Classic Zinc Finger"/>
    <property type="match status" value="2"/>
</dbReference>
<gene>
    <name evidence="7" type="ORF">HK103_005575</name>
</gene>
<sequence length="299" mass="34489">MSVQSLFLQQQEPENMNFLLQKLNNLPAPDFSNGIDIQDLQMDPFPVKIQQAGLDGYEMKMAPQAYYPTMLSPPDSPQNNQVQQQQPMRMSPPMQYANPQWPPVRNRSESVIWNPMEEQQQPQMTHSRSMSLPHLMAPLSHQGDYPLLQMNFGLQEDKFMPMRKNSISSTGSEKTFTCTHPTCDRTFSRIQNLRSHMRCHLLTTPHTCKTCGLGFRRTTDLQRHIRTMHTPNDQKPWACPKCPKRFGRSDALKRHMTSRSKDHGCPSGPDMELLRKMEEQKRMKSAKQALATVVEGTMF</sequence>
<evidence type="ECO:0000256" key="2">
    <source>
        <dbReference type="ARBA" id="ARBA00022771"/>
    </source>
</evidence>
<feature type="domain" description="C2H2-type" evidence="6">
    <location>
        <begin position="176"/>
        <end position="205"/>
    </location>
</feature>
<reference evidence="7" key="1">
    <citation type="submission" date="2020-05" db="EMBL/GenBank/DDBJ databases">
        <title>Phylogenomic resolution of chytrid fungi.</title>
        <authorList>
            <person name="Stajich J.E."/>
            <person name="Amses K."/>
            <person name="Simmons R."/>
            <person name="Seto K."/>
            <person name="Myers J."/>
            <person name="Bonds A."/>
            <person name="Quandt C.A."/>
            <person name="Barry K."/>
            <person name="Liu P."/>
            <person name="Grigoriev I."/>
            <person name="Longcore J.E."/>
            <person name="James T.Y."/>
        </authorList>
    </citation>
    <scope>NUCLEOTIDE SEQUENCE</scope>
    <source>
        <strain evidence="7">PLAUS21</strain>
    </source>
</reference>
<dbReference type="EMBL" id="JADGKB010000052">
    <property type="protein sequence ID" value="KAJ3256320.1"/>
    <property type="molecule type" value="Genomic_DNA"/>
</dbReference>
<comment type="caution">
    <text evidence="7">The sequence shown here is derived from an EMBL/GenBank/DDBJ whole genome shotgun (WGS) entry which is preliminary data.</text>
</comment>
<dbReference type="GO" id="GO:0000978">
    <property type="term" value="F:RNA polymerase II cis-regulatory region sequence-specific DNA binding"/>
    <property type="evidence" value="ECO:0007669"/>
    <property type="project" value="TreeGrafter"/>
</dbReference>
<dbReference type="Pfam" id="PF00096">
    <property type="entry name" value="zf-C2H2"/>
    <property type="match status" value="2"/>
</dbReference>
<dbReference type="SUPFAM" id="SSF57667">
    <property type="entry name" value="beta-beta-alpha zinc fingers"/>
    <property type="match status" value="2"/>
</dbReference>
<dbReference type="PANTHER" id="PTHR23235">
    <property type="entry name" value="KRUEPPEL-LIKE TRANSCRIPTION FACTOR"/>
    <property type="match status" value="1"/>
</dbReference>
<keyword evidence="3" id="KW-0862">Zinc</keyword>
<proteinExistence type="predicted"/>
<keyword evidence="1" id="KW-0479">Metal-binding</keyword>
<dbReference type="InterPro" id="IPR013087">
    <property type="entry name" value="Znf_C2H2_type"/>
</dbReference>
<name>A0AAD5UIU0_9FUNG</name>